<protein>
    <submittedName>
        <fullName evidence="1">Uncharacterized protein</fullName>
    </submittedName>
</protein>
<dbReference type="Proteomes" id="UP000075886">
    <property type="component" value="Unassembled WGS sequence"/>
</dbReference>
<dbReference type="AlphaFoldDB" id="A0A182QFH0"/>
<dbReference type="EnsemblMetazoa" id="AFAF009118-RA">
    <property type="protein sequence ID" value="AFAF009118-PA"/>
    <property type="gene ID" value="AFAF009118"/>
</dbReference>
<dbReference type="VEuPathDB" id="VectorBase:AFAF009118"/>
<name>A0A182QFH0_9DIPT</name>
<proteinExistence type="predicted"/>
<keyword evidence="2" id="KW-1185">Reference proteome</keyword>
<reference evidence="1" key="2">
    <citation type="submission" date="2020-05" db="UniProtKB">
        <authorList>
            <consortium name="EnsemblMetazoa"/>
        </authorList>
    </citation>
    <scope>IDENTIFICATION</scope>
    <source>
        <strain evidence="1">FAR1</strain>
    </source>
</reference>
<organism evidence="1 2">
    <name type="scientific">Anopheles farauti</name>
    <dbReference type="NCBI Taxonomy" id="69004"/>
    <lineage>
        <taxon>Eukaryota</taxon>
        <taxon>Metazoa</taxon>
        <taxon>Ecdysozoa</taxon>
        <taxon>Arthropoda</taxon>
        <taxon>Hexapoda</taxon>
        <taxon>Insecta</taxon>
        <taxon>Pterygota</taxon>
        <taxon>Neoptera</taxon>
        <taxon>Endopterygota</taxon>
        <taxon>Diptera</taxon>
        <taxon>Nematocera</taxon>
        <taxon>Culicoidea</taxon>
        <taxon>Culicidae</taxon>
        <taxon>Anophelinae</taxon>
        <taxon>Anopheles</taxon>
    </lineage>
</organism>
<accession>A0A182QFH0</accession>
<reference evidence="2" key="1">
    <citation type="submission" date="2014-01" db="EMBL/GenBank/DDBJ databases">
        <title>The Genome Sequence of Anopheles farauti FAR1 (V2).</title>
        <authorList>
            <consortium name="The Broad Institute Genomics Platform"/>
            <person name="Neafsey D.E."/>
            <person name="Besansky N."/>
            <person name="Howell P."/>
            <person name="Walton C."/>
            <person name="Young S.K."/>
            <person name="Zeng Q."/>
            <person name="Gargeya S."/>
            <person name="Fitzgerald M."/>
            <person name="Haas B."/>
            <person name="Abouelleil A."/>
            <person name="Allen A.W."/>
            <person name="Alvarado L."/>
            <person name="Arachchi H.M."/>
            <person name="Berlin A.M."/>
            <person name="Chapman S.B."/>
            <person name="Gainer-Dewar J."/>
            <person name="Goldberg J."/>
            <person name="Griggs A."/>
            <person name="Gujja S."/>
            <person name="Hansen M."/>
            <person name="Howarth C."/>
            <person name="Imamovic A."/>
            <person name="Ireland A."/>
            <person name="Larimer J."/>
            <person name="McCowan C."/>
            <person name="Murphy C."/>
            <person name="Pearson M."/>
            <person name="Poon T.W."/>
            <person name="Priest M."/>
            <person name="Roberts A."/>
            <person name="Saif S."/>
            <person name="Shea T."/>
            <person name="Sisk P."/>
            <person name="Sykes S."/>
            <person name="Wortman J."/>
            <person name="Nusbaum C."/>
            <person name="Birren B."/>
        </authorList>
    </citation>
    <scope>NUCLEOTIDE SEQUENCE [LARGE SCALE GENOMIC DNA]</scope>
    <source>
        <strain evidence="2">FAR1</strain>
    </source>
</reference>
<dbReference type="EMBL" id="AXCN02000736">
    <property type="status" value="NOT_ANNOTATED_CDS"/>
    <property type="molecule type" value="Genomic_DNA"/>
</dbReference>
<evidence type="ECO:0000313" key="2">
    <source>
        <dbReference type="Proteomes" id="UP000075886"/>
    </source>
</evidence>
<sequence>MMARVSVLNTPVAWSIVGGGPDPGIRLAAVVGTEMRGDRMIGAPSGFGAVRPASELAAARLAAASVAWLIMRESAAGSFHRSSLYSCCGSKLNVLFSAGASLVVESRYVPLMMASSISWRFFSSSSPSACGTSSFFTSSSARFSFIVARFSVSSTVISTCRSSDRCSQFGLPRFASSFFLSRIEPFPRTIILQPVSCSSCLAVIPRGPRMRPTKLKSGCSFTGTYTFSFFVTVSPSASGSCSGSFVTPLMWNSEARTFEISSSRSRSTCRNTFGNAANCLRSFSNCAR</sequence>
<evidence type="ECO:0000313" key="1">
    <source>
        <dbReference type="EnsemblMetazoa" id="AFAF009118-PA"/>
    </source>
</evidence>